<dbReference type="NCBIfam" id="NF003765">
    <property type="entry name" value="PRK05359.1"/>
    <property type="match status" value="1"/>
</dbReference>
<dbReference type="InterPro" id="IPR012337">
    <property type="entry name" value="RNaseH-like_sf"/>
</dbReference>
<evidence type="ECO:0000259" key="6">
    <source>
        <dbReference type="SMART" id="SM00479"/>
    </source>
</evidence>
<dbReference type="Proteomes" id="UP000008792">
    <property type="component" value="Unassembled WGS sequence"/>
</dbReference>
<dbReference type="Gene3D" id="3.30.420.10">
    <property type="entry name" value="Ribonuclease H-like superfamily/Ribonuclease H"/>
    <property type="match status" value="1"/>
</dbReference>
<evidence type="ECO:0000313" key="7">
    <source>
        <dbReference type="EMBL" id="EDW68332.2"/>
    </source>
</evidence>
<dbReference type="GO" id="GO:0005739">
    <property type="term" value="C:mitochondrion"/>
    <property type="evidence" value="ECO:0007669"/>
    <property type="project" value="TreeGrafter"/>
</dbReference>
<reference evidence="7 8" key="1">
    <citation type="journal article" date="2007" name="Nature">
        <title>Evolution of genes and genomes on the Drosophila phylogeny.</title>
        <authorList>
            <consortium name="Drosophila 12 Genomes Consortium"/>
            <person name="Clark A.G."/>
            <person name="Eisen M.B."/>
            <person name="Smith D.R."/>
            <person name="Bergman C.M."/>
            <person name="Oliver B."/>
            <person name="Markow T.A."/>
            <person name="Kaufman T.C."/>
            <person name="Kellis M."/>
            <person name="Gelbart W."/>
            <person name="Iyer V.N."/>
            <person name="Pollard D.A."/>
            <person name="Sackton T.B."/>
            <person name="Larracuente A.M."/>
            <person name="Singh N.D."/>
            <person name="Abad J.P."/>
            <person name="Abt D.N."/>
            <person name="Adryan B."/>
            <person name="Aguade M."/>
            <person name="Akashi H."/>
            <person name="Anderson W.W."/>
            <person name="Aquadro C.F."/>
            <person name="Ardell D.H."/>
            <person name="Arguello R."/>
            <person name="Artieri C.G."/>
            <person name="Barbash D.A."/>
            <person name="Barker D."/>
            <person name="Barsanti P."/>
            <person name="Batterham P."/>
            <person name="Batzoglou S."/>
            <person name="Begun D."/>
            <person name="Bhutkar A."/>
            <person name="Blanco E."/>
            <person name="Bosak S.A."/>
            <person name="Bradley R.K."/>
            <person name="Brand A.D."/>
            <person name="Brent M.R."/>
            <person name="Brooks A.N."/>
            <person name="Brown R.H."/>
            <person name="Butlin R.K."/>
            <person name="Caggese C."/>
            <person name="Calvi B.R."/>
            <person name="Bernardo de Carvalho A."/>
            <person name="Caspi A."/>
            <person name="Castrezana S."/>
            <person name="Celniker S.E."/>
            <person name="Chang J.L."/>
            <person name="Chapple C."/>
            <person name="Chatterji S."/>
            <person name="Chinwalla A."/>
            <person name="Civetta A."/>
            <person name="Clifton S.W."/>
            <person name="Comeron J.M."/>
            <person name="Costello J.C."/>
            <person name="Coyne J.A."/>
            <person name="Daub J."/>
            <person name="David R.G."/>
            <person name="Delcher A.L."/>
            <person name="Delehaunty K."/>
            <person name="Do C.B."/>
            <person name="Ebling H."/>
            <person name="Edwards K."/>
            <person name="Eickbush T."/>
            <person name="Evans J.D."/>
            <person name="Filipski A."/>
            <person name="Findeiss S."/>
            <person name="Freyhult E."/>
            <person name="Fulton L."/>
            <person name="Fulton R."/>
            <person name="Garcia A.C."/>
            <person name="Gardiner A."/>
            <person name="Garfield D.A."/>
            <person name="Garvin B.E."/>
            <person name="Gibson G."/>
            <person name="Gilbert D."/>
            <person name="Gnerre S."/>
            <person name="Godfrey J."/>
            <person name="Good R."/>
            <person name="Gotea V."/>
            <person name="Gravely B."/>
            <person name="Greenberg A.J."/>
            <person name="Griffiths-Jones S."/>
            <person name="Gross S."/>
            <person name="Guigo R."/>
            <person name="Gustafson E.A."/>
            <person name="Haerty W."/>
            <person name="Hahn M.W."/>
            <person name="Halligan D.L."/>
            <person name="Halpern A.L."/>
            <person name="Halter G.M."/>
            <person name="Han M.V."/>
            <person name="Heger A."/>
            <person name="Hillier L."/>
            <person name="Hinrichs A.S."/>
            <person name="Holmes I."/>
            <person name="Hoskins R.A."/>
            <person name="Hubisz M.J."/>
            <person name="Hultmark D."/>
            <person name="Huntley M.A."/>
            <person name="Jaffe D.B."/>
            <person name="Jagadeeshan S."/>
            <person name="Jeck W.R."/>
            <person name="Johnson J."/>
            <person name="Jones C.D."/>
            <person name="Jordan W.C."/>
            <person name="Karpen G.H."/>
            <person name="Kataoka E."/>
            <person name="Keightley P.D."/>
            <person name="Kheradpour P."/>
            <person name="Kirkness E.F."/>
            <person name="Koerich L.B."/>
            <person name="Kristiansen K."/>
            <person name="Kudrna D."/>
            <person name="Kulathinal R.J."/>
            <person name="Kumar S."/>
            <person name="Kwok R."/>
            <person name="Lander E."/>
            <person name="Langley C.H."/>
            <person name="Lapoint R."/>
            <person name="Lazzaro B.P."/>
            <person name="Lee S.J."/>
            <person name="Levesque L."/>
            <person name="Li R."/>
            <person name="Lin C.F."/>
            <person name="Lin M.F."/>
            <person name="Lindblad-Toh K."/>
            <person name="Llopart A."/>
            <person name="Long M."/>
            <person name="Low L."/>
            <person name="Lozovsky E."/>
            <person name="Lu J."/>
            <person name="Luo M."/>
            <person name="Machado C.A."/>
            <person name="Makalowski W."/>
            <person name="Marzo M."/>
            <person name="Matsuda M."/>
            <person name="Matzkin L."/>
            <person name="McAllister B."/>
            <person name="McBride C.S."/>
            <person name="McKernan B."/>
            <person name="McKernan K."/>
            <person name="Mendez-Lago M."/>
            <person name="Minx P."/>
            <person name="Mollenhauer M.U."/>
            <person name="Montooth K."/>
            <person name="Mount S.M."/>
            <person name="Mu X."/>
            <person name="Myers E."/>
            <person name="Negre B."/>
            <person name="Newfeld S."/>
            <person name="Nielsen R."/>
            <person name="Noor M.A."/>
            <person name="O'Grady P."/>
            <person name="Pachter L."/>
            <person name="Papaceit M."/>
            <person name="Parisi M.J."/>
            <person name="Parisi M."/>
            <person name="Parts L."/>
            <person name="Pedersen J.S."/>
            <person name="Pesole G."/>
            <person name="Phillippy A.M."/>
            <person name="Ponting C.P."/>
            <person name="Pop M."/>
            <person name="Porcelli D."/>
            <person name="Powell J.R."/>
            <person name="Prohaska S."/>
            <person name="Pruitt K."/>
            <person name="Puig M."/>
            <person name="Quesneville H."/>
            <person name="Ram K.R."/>
            <person name="Rand D."/>
            <person name="Rasmussen M.D."/>
            <person name="Reed L.K."/>
            <person name="Reenan R."/>
            <person name="Reily A."/>
            <person name="Remington K.A."/>
            <person name="Rieger T.T."/>
            <person name="Ritchie M.G."/>
            <person name="Robin C."/>
            <person name="Rogers Y.H."/>
            <person name="Rohde C."/>
            <person name="Rozas J."/>
            <person name="Rubenfield M.J."/>
            <person name="Ruiz A."/>
            <person name="Russo S."/>
            <person name="Salzberg S.L."/>
            <person name="Sanchez-Gracia A."/>
            <person name="Saranga D.J."/>
            <person name="Sato H."/>
            <person name="Schaeffer S.W."/>
            <person name="Schatz M.C."/>
            <person name="Schlenke T."/>
            <person name="Schwartz R."/>
            <person name="Segarra C."/>
            <person name="Singh R.S."/>
            <person name="Sirot L."/>
            <person name="Sirota M."/>
            <person name="Sisneros N.B."/>
            <person name="Smith C.D."/>
            <person name="Smith T.F."/>
            <person name="Spieth J."/>
            <person name="Stage D.E."/>
            <person name="Stark A."/>
            <person name="Stephan W."/>
            <person name="Strausberg R.L."/>
            <person name="Strempel S."/>
            <person name="Sturgill D."/>
            <person name="Sutton G."/>
            <person name="Sutton G.G."/>
            <person name="Tao W."/>
            <person name="Teichmann S."/>
            <person name="Tobari Y.N."/>
            <person name="Tomimura Y."/>
            <person name="Tsolas J.M."/>
            <person name="Valente V.L."/>
            <person name="Venter E."/>
            <person name="Venter J.C."/>
            <person name="Vicario S."/>
            <person name="Vieira F.G."/>
            <person name="Vilella A.J."/>
            <person name="Villasante A."/>
            <person name="Walenz B."/>
            <person name="Wang J."/>
            <person name="Wasserman M."/>
            <person name="Watts T."/>
            <person name="Wilson D."/>
            <person name="Wilson R.K."/>
            <person name="Wing R.A."/>
            <person name="Wolfner M.F."/>
            <person name="Wong A."/>
            <person name="Wong G.K."/>
            <person name="Wu C.I."/>
            <person name="Wu G."/>
            <person name="Yamamoto D."/>
            <person name="Yang H.P."/>
            <person name="Yang S.P."/>
            <person name="Yorke J.A."/>
            <person name="Yoshida K."/>
            <person name="Zdobnov E."/>
            <person name="Zhang P."/>
            <person name="Zhang Y."/>
            <person name="Zimin A.V."/>
            <person name="Baldwin J."/>
            <person name="Abdouelleil A."/>
            <person name="Abdulkadir J."/>
            <person name="Abebe A."/>
            <person name="Abera B."/>
            <person name="Abreu J."/>
            <person name="Acer S.C."/>
            <person name="Aftuck L."/>
            <person name="Alexander A."/>
            <person name="An P."/>
            <person name="Anderson E."/>
            <person name="Anderson S."/>
            <person name="Arachi H."/>
            <person name="Azer M."/>
            <person name="Bachantsang P."/>
            <person name="Barry A."/>
            <person name="Bayul T."/>
            <person name="Berlin A."/>
            <person name="Bessette D."/>
            <person name="Bloom T."/>
            <person name="Blye J."/>
            <person name="Boguslavskiy L."/>
            <person name="Bonnet C."/>
            <person name="Boukhgalter B."/>
            <person name="Bourzgui I."/>
            <person name="Brown A."/>
            <person name="Cahill P."/>
            <person name="Channer S."/>
            <person name="Cheshatsang Y."/>
            <person name="Chuda L."/>
            <person name="Citroen M."/>
            <person name="Collymore A."/>
            <person name="Cooke P."/>
            <person name="Costello M."/>
            <person name="D'Aco K."/>
            <person name="Daza R."/>
            <person name="De Haan G."/>
            <person name="DeGray S."/>
            <person name="DeMaso C."/>
            <person name="Dhargay N."/>
            <person name="Dooley K."/>
            <person name="Dooley E."/>
            <person name="Doricent M."/>
            <person name="Dorje P."/>
            <person name="Dorjee K."/>
            <person name="Dupes A."/>
            <person name="Elong R."/>
            <person name="Falk J."/>
            <person name="Farina A."/>
            <person name="Faro S."/>
            <person name="Ferguson D."/>
            <person name="Fisher S."/>
            <person name="Foley C.D."/>
            <person name="Franke A."/>
            <person name="Friedrich D."/>
            <person name="Gadbois L."/>
            <person name="Gearin G."/>
            <person name="Gearin C.R."/>
            <person name="Giannoukos G."/>
            <person name="Goode T."/>
            <person name="Graham J."/>
            <person name="Grandbois E."/>
            <person name="Grewal S."/>
            <person name="Gyaltsen K."/>
            <person name="Hafez N."/>
            <person name="Hagos B."/>
            <person name="Hall J."/>
            <person name="Henson C."/>
            <person name="Hollinger A."/>
            <person name="Honan T."/>
            <person name="Huard M.D."/>
            <person name="Hughes L."/>
            <person name="Hurhula B."/>
            <person name="Husby M.E."/>
            <person name="Kamat A."/>
            <person name="Kanga B."/>
            <person name="Kashin S."/>
            <person name="Khazanovich D."/>
            <person name="Kisner P."/>
            <person name="Lance K."/>
            <person name="Lara M."/>
            <person name="Lee W."/>
            <person name="Lennon N."/>
            <person name="Letendre F."/>
            <person name="LeVine R."/>
            <person name="Lipovsky A."/>
            <person name="Liu X."/>
            <person name="Liu J."/>
            <person name="Liu S."/>
            <person name="Lokyitsang T."/>
            <person name="Lokyitsang Y."/>
            <person name="Lubonja R."/>
            <person name="Lui A."/>
            <person name="MacDonald P."/>
            <person name="Magnisalis V."/>
            <person name="Maru K."/>
            <person name="Matthews C."/>
            <person name="McCusker W."/>
            <person name="McDonough S."/>
            <person name="Mehta T."/>
            <person name="Meldrim J."/>
            <person name="Meneus L."/>
            <person name="Mihai O."/>
            <person name="Mihalev A."/>
            <person name="Mihova T."/>
            <person name="Mittelman R."/>
            <person name="Mlenga V."/>
            <person name="Montmayeur A."/>
            <person name="Mulrain L."/>
            <person name="Navidi A."/>
            <person name="Naylor J."/>
            <person name="Negash T."/>
            <person name="Nguyen T."/>
            <person name="Nguyen N."/>
            <person name="Nicol R."/>
            <person name="Norbu C."/>
            <person name="Norbu N."/>
            <person name="Novod N."/>
            <person name="O'Neill B."/>
            <person name="Osman S."/>
            <person name="Markiewicz E."/>
            <person name="Oyono O.L."/>
            <person name="Patti C."/>
            <person name="Phunkhang P."/>
            <person name="Pierre F."/>
            <person name="Priest M."/>
            <person name="Raghuraman S."/>
            <person name="Rege F."/>
            <person name="Reyes R."/>
            <person name="Rise C."/>
            <person name="Rogov P."/>
            <person name="Ross K."/>
            <person name="Ryan E."/>
            <person name="Settipalli S."/>
            <person name="Shea T."/>
            <person name="Sherpa N."/>
            <person name="Shi L."/>
            <person name="Shih D."/>
            <person name="Sparrow T."/>
            <person name="Spaulding J."/>
            <person name="Stalker J."/>
            <person name="Stange-Thomann N."/>
            <person name="Stavropoulos S."/>
            <person name="Stone C."/>
            <person name="Strader C."/>
            <person name="Tesfaye S."/>
            <person name="Thomson T."/>
            <person name="Thoulutsang Y."/>
            <person name="Thoulutsang D."/>
            <person name="Topham K."/>
            <person name="Topping I."/>
            <person name="Tsamla T."/>
            <person name="Vassiliev H."/>
            <person name="Vo A."/>
            <person name="Wangchuk T."/>
            <person name="Wangdi T."/>
            <person name="Weiand M."/>
            <person name="Wilkinson J."/>
            <person name="Wilson A."/>
            <person name="Yadav S."/>
            <person name="Young G."/>
            <person name="Yu Q."/>
            <person name="Zembek L."/>
            <person name="Zhong D."/>
            <person name="Zimmer A."/>
            <person name="Zwirko Z."/>
            <person name="Jaffe D.B."/>
            <person name="Alvarez P."/>
            <person name="Brockman W."/>
            <person name="Butler J."/>
            <person name="Chin C."/>
            <person name="Gnerre S."/>
            <person name="Grabherr M."/>
            <person name="Kleber M."/>
            <person name="Mauceli E."/>
            <person name="MacCallum I."/>
        </authorList>
    </citation>
    <scope>NUCLEOTIDE SEQUENCE [LARGE SCALE GENOMIC DNA]</scope>
    <source>
        <strain evidence="8">Tucson 15010-1051.87</strain>
    </source>
</reference>
<dbReference type="PANTHER" id="PTHR11046">
    <property type="entry name" value="OLIGORIBONUCLEASE, MITOCHONDRIAL"/>
    <property type="match status" value="1"/>
</dbReference>
<evidence type="ECO:0000256" key="1">
    <source>
        <dbReference type="ARBA" id="ARBA00009921"/>
    </source>
</evidence>
<dbReference type="GO" id="GO:0003676">
    <property type="term" value="F:nucleic acid binding"/>
    <property type="evidence" value="ECO:0007669"/>
    <property type="project" value="InterPro"/>
</dbReference>
<dbReference type="OrthoDB" id="270189at2759"/>
<dbReference type="SMART" id="SM00479">
    <property type="entry name" value="EXOIII"/>
    <property type="match status" value="1"/>
</dbReference>
<keyword evidence="2" id="KW-0540">Nuclease</keyword>
<dbReference type="FunFam" id="3.30.420.10:FF:000003">
    <property type="entry name" value="Oligoribonuclease"/>
    <property type="match status" value="1"/>
</dbReference>
<dbReference type="HOGENOM" id="CLU_064761_2_0_1"/>
<dbReference type="SUPFAM" id="SSF53098">
    <property type="entry name" value="Ribonuclease H-like"/>
    <property type="match status" value="1"/>
</dbReference>
<dbReference type="STRING" id="7244.B4M0F3"/>
<dbReference type="InterPro" id="IPR036397">
    <property type="entry name" value="RNaseH_sf"/>
</dbReference>
<comment type="similarity">
    <text evidence="1">Belongs to the oligoribonuclease family.</text>
</comment>
<accession>B4M0F3</accession>
<feature type="domain" description="Exonuclease" evidence="6">
    <location>
        <begin position="46"/>
        <end position="220"/>
    </location>
</feature>
<dbReference type="AlphaFoldDB" id="B4M0F3"/>
<dbReference type="InterPro" id="IPR022894">
    <property type="entry name" value="Oligoribonuclease"/>
</dbReference>
<sequence>MIFVLNRLCTLFSSVIHSQSRHIPALGHTQVIKMSTCKSTVGDQSDIVWMDLEMTGLSIDKDQILEVACIITDKQLNIKAECLCFAIRHPPQVYNNMNEWCIKHHNESGLIDKCKESDVTPELAENIILSFLKQYIPEKKCPLAGNSIYMDRLFIRKFYPAVDEYLHYRIIDVSTVKELATRWHPRVIQAAAQKKLAHRSLDDIMDSIAELKYYKEHLFK</sequence>
<dbReference type="PANTHER" id="PTHR11046:SF0">
    <property type="entry name" value="OLIGORIBONUCLEASE, MITOCHONDRIAL"/>
    <property type="match status" value="1"/>
</dbReference>
<evidence type="ECO:0000256" key="5">
    <source>
        <dbReference type="ARBA" id="ARBA00072681"/>
    </source>
</evidence>
<dbReference type="FunCoup" id="B4M0F3">
    <property type="interactions" value="2361"/>
</dbReference>
<dbReference type="KEGG" id="dvi:6630778"/>
<dbReference type="InParanoid" id="B4M0F3"/>
<protein>
    <recommendedName>
        <fullName evidence="5">Probable oligoribonuclease</fullName>
    </recommendedName>
</protein>
<dbReference type="SMR" id="B4M0F3"/>
<dbReference type="InterPro" id="IPR013520">
    <property type="entry name" value="Ribonucl_H"/>
</dbReference>
<evidence type="ECO:0000256" key="2">
    <source>
        <dbReference type="ARBA" id="ARBA00022722"/>
    </source>
</evidence>
<dbReference type="Pfam" id="PF00929">
    <property type="entry name" value="RNase_T"/>
    <property type="match status" value="1"/>
</dbReference>
<name>B4M0F3_DROVI</name>
<organism evidence="7 8">
    <name type="scientific">Drosophila virilis</name>
    <name type="common">Fruit fly</name>
    <dbReference type="NCBI Taxonomy" id="7244"/>
    <lineage>
        <taxon>Eukaryota</taxon>
        <taxon>Metazoa</taxon>
        <taxon>Ecdysozoa</taxon>
        <taxon>Arthropoda</taxon>
        <taxon>Hexapoda</taxon>
        <taxon>Insecta</taxon>
        <taxon>Pterygota</taxon>
        <taxon>Neoptera</taxon>
        <taxon>Endopterygota</taxon>
        <taxon>Diptera</taxon>
        <taxon>Brachycera</taxon>
        <taxon>Muscomorpha</taxon>
        <taxon>Ephydroidea</taxon>
        <taxon>Drosophilidae</taxon>
        <taxon>Drosophila</taxon>
    </lineage>
</organism>
<keyword evidence="8" id="KW-1185">Reference proteome</keyword>
<evidence type="ECO:0000256" key="4">
    <source>
        <dbReference type="ARBA" id="ARBA00022839"/>
    </source>
</evidence>
<proteinExistence type="inferred from homology"/>
<evidence type="ECO:0000313" key="8">
    <source>
        <dbReference type="Proteomes" id="UP000008792"/>
    </source>
</evidence>
<keyword evidence="3" id="KW-0378">Hydrolase</keyword>
<dbReference type="eggNOG" id="KOG3242">
    <property type="taxonomic scope" value="Eukaryota"/>
</dbReference>
<dbReference type="GO" id="GO:0000175">
    <property type="term" value="F:3'-5'-RNA exonuclease activity"/>
    <property type="evidence" value="ECO:0007669"/>
    <property type="project" value="InterPro"/>
</dbReference>
<gene>
    <name evidence="7" type="primary">Dvir\GJ24646</name>
    <name evidence="7" type="ORF">Dvir_GJ24646</name>
</gene>
<evidence type="ECO:0000256" key="3">
    <source>
        <dbReference type="ARBA" id="ARBA00022801"/>
    </source>
</evidence>
<keyword evidence="4" id="KW-0269">Exonuclease</keyword>
<dbReference type="EMBL" id="CH940650">
    <property type="protein sequence ID" value="EDW68332.2"/>
    <property type="molecule type" value="Genomic_DNA"/>
</dbReference>
<dbReference type="CDD" id="cd06135">
    <property type="entry name" value="Orn"/>
    <property type="match status" value="1"/>
</dbReference>